<sequence>MSIVISVNGAQHRVQASPETPLLYVLRGDLGLNGAKYGCGLGQCGACTVHIDGKATFSCITPVAAVEGREIKTVEGLAPHGDMNALQRAFLAEQAAQCGYCIAGMIMRAQALLDKVPRPDDEQIRRHMQPNLCRCGTHMRIIRAIKRASGTSHRSIA</sequence>
<evidence type="ECO:0000256" key="2">
    <source>
        <dbReference type="ARBA" id="ARBA00022723"/>
    </source>
</evidence>
<dbReference type="Gene3D" id="1.10.150.120">
    <property type="entry name" value="[2Fe-2S]-binding domain"/>
    <property type="match status" value="1"/>
</dbReference>
<dbReference type="SUPFAM" id="SSF47741">
    <property type="entry name" value="CO dehydrogenase ISP C-domain like"/>
    <property type="match status" value="1"/>
</dbReference>
<dbReference type="InterPro" id="IPR036884">
    <property type="entry name" value="2Fe-2S-bd_dom_sf"/>
</dbReference>
<protein>
    <submittedName>
        <fullName evidence="7">(2Fe-2S)-binding protein</fullName>
    </submittedName>
</protein>
<dbReference type="Gene3D" id="3.10.20.30">
    <property type="match status" value="1"/>
</dbReference>
<dbReference type="InterPro" id="IPR036010">
    <property type="entry name" value="2Fe-2S_ferredoxin-like_sf"/>
</dbReference>
<evidence type="ECO:0000256" key="5">
    <source>
        <dbReference type="ARBA" id="ARBA00023014"/>
    </source>
</evidence>
<keyword evidence="1" id="KW-0001">2Fe-2S</keyword>
<dbReference type="InterPro" id="IPR012675">
    <property type="entry name" value="Beta-grasp_dom_sf"/>
</dbReference>
<gene>
    <name evidence="7" type="ORF">PBT88_16705</name>
</gene>
<proteinExistence type="predicted"/>
<organism evidence="7 8">
    <name type="scientific">Sphingomonas abietis</name>
    <dbReference type="NCBI Taxonomy" id="3012344"/>
    <lineage>
        <taxon>Bacteria</taxon>
        <taxon>Pseudomonadati</taxon>
        <taxon>Pseudomonadota</taxon>
        <taxon>Alphaproteobacteria</taxon>
        <taxon>Sphingomonadales</taxon>
        <taxon>Sphingomonadaceae</taxon>
        <taxon>Sphingomonas</taxon>
    </lineage>
</organism>
<dbReference type="PROSITE" id="PS51085">
    <property type="entry name" value="2FE2S_FER_2"/>
    <property type="match status" value="1"/>
</dbReference>
<dbReference type="InterPro" id="IPR051452">
    <property type="entry name" value="Diverse_Oxidoreductases"/>
</dbReference>
<keyword evidence="8" id="KW-1185">Reference proteome</keyword>
<dbReference type="InterPro" id="IPR006058">
    <property type="entry name" value="2Fe2S_fd_BS"/>
</dbReference>
<dbReference type="SUPFAM" id="SSF54292">
    <property type="entry name" value="2Fe-2S ferredoxin-like"/>
    <property type="match status" value="1"/>
</dbReference>
<accession>A0ABY7NJS8</accession>
<evidence type="ECO:0000313" key="7">
    <source>
        <dbReference type="EMBL" id="WBO21790.1"/>
    </source>
</evidence>
<evidence type="ECO:0000256" key="3">
    <source>
        <dbReference type="ARBA" id="ARBA00023002"/>
    </source>
</evidence>
<dbReference type="PANTHER" id="PTHR44379">
    <property type="entry name" value="OXIDOREDUCTASE WITH IRON-SULFUR SUBUNIT"/>
    <property type="match status" value="1"/>
</dbReference>
<keyword evidence="3" id="KW-0560">Oxidoreductase</keyword>
<dbReference type="Pfam" id="PF00111">
    <property type="entry name" value="Fer2"/>
    <property type="match status" value="1"/>
</dbReference>
<dbReference type="Proteomes" id="UP001210865">
    <property type="component" value="Chromosome"/>
</dbReference>
<keyword evidence="4" id="KW-0408">Iron</keyword>
<keyword evidence="5" id="KW-0411">Iron-sulfur</keyword>
<evidence type="ECO:0000313" key="8">
    <source>
        <dbReference type="Proteomes" id="UP001210865"/>
    </source>
</evidence>
<dbReference type="PROSITE" id="PS00197">
    <property type="entry name" value="2FE2S_FER_1"/>
    <property type="match status" value="1"/>
</dbReference>
<dbReference type="EMBL" id="CP115174">
    <property type="protein sequence ID" value="WBO21790.1"/>
    <property type="molecule type" value="Genomic_DNA"/>
</dbReference>
<dbReference type="InterPro" id="IPR002888">
    <property type="entry name" value="2Fe-2S-bd"/>
</dbReference>
<evidence type="ECO:0000259" key="6">
    <source>
        <dbReference type="PROSITE" id="PS51085"/>
    </source>
</evidence>
<evidence type="ECO:0000256" key="4">
    <source>
        <dbReference type="ARBA" id="ARBA00023004"/>
    </source>
</evidence>
<dbReference type="InterPro" id="IPR001041">
    <property type="entry name" value="2Fe-2S_ferredoxin-type"/>
</dbReference>
<feature type="domain" description="2Fe-2S ferredoxin-type" evidence="6">
    <location>
        <begin position="1"/>
        <end position="77"/>
    </location>
</feature>
<evidence type="ECO:0000256" key="1">
    <source>
        <dbReference type="ARBA" id="ARBA00022714"/>
    </source>
</evidence>
<keyword evidence="2" id="KW-0479">Metal-binding</keyword>
<dbReference type="PANTHER" id="PTHR44379:SF6">
    <property type="entry name" value="BLR6046 PROTEIN"/>
    <property type="match status" value="1"/>
</dbReference>
<dbReference type="CDD" id="cd00207">
    <property type="entry name" value="fer2"/>
    <property type="match status" value="1"/>
</dbReference>
<reference evidence="7 8" key="1">
    <citation type="submission" date="2022-12" db="EMBL/GenBank/DDBJ databases">
        <title>Sphingomonas abieness sp. nov., an endophytic bacterium isolated from Abies koreana.</title>
        <authorList>
            <person name="Jiang L."/>
            <person name="Lee J."/>
        </authorList>
    </citation>
    <scope>NUCLEOTIDE SEQUENCE [LARGE SCALE GENOMIC DNA]</scope>
    <source>
        <strain evidence="8">PAMB 00755</strain>
    </source>
</reference>
<name>A0ABY7NJS8_9SPHN</name>
<dbReference type="Pfam" id="PF01799">
    <property type="entry name" value="Fer2_2"/>
    <property type="match status" value="1"/>
</dbReference>
<dbReference type="RefSeq" id="WP_270076438.1">
    <property type="nucleotide sequence ID" value="NZ_CP115174.1"/>
</dbReference>